<evidence type="ECO:0000313" key="6">
    <source>
        <dbReference type="EMBL" id="CAH3129329.1"/>
    </source>
</evidence>
<dbReference type="InterPro" id="IPR051093">
    <property type="entry name" value="Neuroligin/BSAL"/>
</dbReference>
<keyword evidence="3" id="KW-0732">Signal</keyword>
<dbReference type="PANTHER" id="PTHR43903">
    <property type="entry name" value="NEUROLIGIN"/>
    <property type="match status" value="1"/>
</dbReference>
<dbReference type="Pfam" id="PF00135">
    <property type="entry name" value="COesterase"/>
    <property type="match status" value="2"/>
</dbReference>
<dbReference type="CDD" id="cd00312">
    <property type="entry name" value="Esterase_lipase"/>
    <property type="match status" value="2"/>
</dbReference>
<dbReference type="InterPro" id="IPR019819">
    <property type="entry name" value="Carboxylesterase_B_CS"/>
</dbReference>
<dbReference type="InterPro" id="IPR002168">
    <property type="entry name" value="Lipase_GDXG_HIS_AS"/>
</dbReference>
<sequence>MTMYANFARSGDPSVTGVTWEKYNSSHRAYLKVDTSPKLKASFNSRRMSFWNNYYPKLEQVKFDVNKEVVSGAKDVVTMGTALQVVFALIKQLHKKCSKMLLATFFIFCACWLHVRAEIVSTKYGDIEGLVTSYPNASGPFKSVSKFLGVPFSAPPTGELRFKAPQPPREWKPKVYSAKTHGSVCLQPAKLFENSIEPFTSNFTFSEDCLYLDIYSPNISLSLPVMVYIHGGFYLLGSAIISPSDILALQGVVVVIIQYRLGPFGFLTTGDSAAPGNYGMLDQVEALKWVKENIENFGGNPSKVTIFGQSAGGFSVGLHLLSPLSRDLFHQAILESGVDLSPIAIQPTSFGLRFTRELAQKLNCGSSDHSAMVSCIRSKTASDMQRAAQSIKFGFVDWAPVVDKNFLHNTPQVLRKKGEFKQVPLIITFTSNEGATFLGDIVNNSYGLMESVDNGVSSTLFKSFLIKFAQVQNTRKKNADLLADALEFMYTPWPDNSNTYALRSGLVDVIGDKIFAAPSHKVADVHSQVAPVYMYEFAHRAKLSLAVRAEWMGVVHDENIPFDFGLPFLPKFSPHYSQADRNVSLFIMTMYANFARSGDPSVTGVAWEKYNSSHRAYLKVDTSPKLKTSFNSRRMSFWNNYYPKLEQVKFDVNKEVVSGAKDVVTIGTALQVVFALIKNCSKMLLATFFIFCACWLHLRAEVVSTRYGDIEGFVTLYPNASGRFKSVSKFLGVPFSAPPTGELRFKAPQPPKEWKPKVYSAKTHGSVCLQPKLFENLIEPFSSNFTYSEDCLYLDIYSPNISLSLPVMVYIHGGGYLIGTAITFPSDILALQGVVVVIIQYRLGPFGFLTTGDSAAPGNYGMLDQVEALKWIKENIQNFGGNPSKVTIFGESAGGTSVGLHLLSPLSRDLFHQAIPESGVDLSPIAIQPTSFGLRFTKELAQKLNCGSSDNSAMVSCMRSKTASDMQKAAESFKFGFVNIYWAPVVDKNFLHDTPQVLRKKGEFKQVPLVITFTSNEGATFLGDMVNNSLGLMESVDNGVSPTLKKNADLLADALEFMYTPWPDNSNKYALRSGLVDLLGDNIFVAPSHKVADVQSQVAPVYMYEFAHRANSSLEVRAEWMGVVHGENIPFDFGVPFLPKFSPHYSQADRNVSLFIMSMYANFARSGDPSVSGVAWEKYNSSHRAYLKVDTSPKLKTSFNSRRMSFWNNYYPKLEQVKFDVNKEVVSGAKDVVTMGTALRVVFALIVYLIY</sequence>
<evidence type="ECO:0000313" key="7">
    <source>
        <dbReference type="Proteomes" id="UP001159405"/>
    </source>
</evidence>
<dbReference type="PROSITE" id="PS00941">
    <property type="entry name" value="CARBOXYLESTERASE_B_2"/>
    <property type="match status" value="2"/>
</dbReference>
<comment type="similarity">
    <text evidence="1">Belongs to the type-B carboxylesterase/lipase family.</text>
</comment>
<organism evidence="6 7">
    <name type="scientific">Porites lobata</name>
    <dbReference type="NCBI Taxonomy" id="104759"/>
    <lineage>
        <taxon>Eukaryota</taxon>
        <taxon>Metazoa</taxon>
        <taxon>Cnidaria</taxon>
        <taxon>Anthozoa</taxon>
        <taxon>Hexacorallia</taxon>
        <taxon>Scleractinia</taxon>
        <taxon>Fungiina</taxon>
        <taxon>Poritidae</taxon>
        <taxon>Porites</taxon>
    </lineage>
</organism>
<gene>
    <name evidence="6" type="ORF">PLOB_00034089</name>
</gene>
<keyword evidence="7" id="KW-1185">Reference proteome</keyword>
<reference evidence="6 7" key="1">
    <citation type="submission" date="2022-05" db="EMBL/GenBank/DDBJ databases">
        <authorList>
            <consortium name="Genoscope - CEA"/>
            <person name="William W."/>
        </authorList>
    </citation>
    <scope>NUCLEOTIDE SEQUENCE [LARGE SCALE GENOMIC DNA]</scope>
</reference>
<feature type="domain" description="Carboxylesterase type B" evidence="5">
    <location>
        <begin position="118"/>
        <end position="638"/>
    </location>
</feature>
<dbReference type="Proteomes" id="UP001159405">
    <property type="component" value="Unassembled WGS sequence"/>
</dbReference>
<proteinExistence type="inferred from homology"/>
<name>A0ABN8P0N2_9CNID</name>
<dbReference type="EMBL" id="CALNXK010000046">
    <property type="protein sequence ID" value="CAH3129329.1"/>
    <property type="molecule type" value="Genomic_DNA"/>
</dbReference>
<dbReference type="InterPro" id="IPR019826">
    <property type="entry name" value="Carboxylesterase_B_AS"/>
</dbReference>
<feature type="domain" description="Carboxylesterase type B" evidence="5">
    <location>
        <begin position="701"/>
        <end position="1207"/>
    </location>
</feature>
<accession>A0ABN8P0N2</accession>
<evidence type="ECO:0000256" key="4">
    <source>
        <dbReference type="ARBA" id="ARBA00022801"/>
    </source>
</evidence>
<comment type="caution">
    <text evidence="6">The sequence shown here is derived from an EMBL/GenBank/DDBJ whole genome shotgun (WGS) entry which is preliminary data.</text>
</comment>
<dbReference type="InterPro" id="IPR002018">
    <property type="entry name" value="CarbesteraseB"/>
</dbReference>
<evidence type="ECO:0000256" key="1">
    <source>
        <dbReference type="ARBA" id="ARBA00005964"/>
    </source>
</evidence>
<comment type="similarity">
    <text evidence="2">Belongs to the 'GDXG' lipolytic enzyme family.</text>
</comment>
<dbReference type="InterPro" id="IPR029058">
    <property type="entry name" value="AB_hydrolase_fold"/>
</dbReference>
<keyword evidence="4" id="KW-0378">Hydrolase</keyword>
<dbReference type="SUPFAM" id="SSF53474">
    <property type="entry name" value="alpha/beta-Hydrolases"/>
    <property type="match status" value="3"/>
</dbReference>
<dbReference type="PROSITE" id="PS01173">
    <property type="entry name" value="LIPASE_GDXG_HIS"/>
    <property type="match status" value="1"/>
</dbReference>
<evidence type="ECO:0000256" key="3">
    <source>
        <dbReference type="ARBA" id="ARBA00022729"/>
    </source>
</evidence>
<dbReference type="Gene3D" id="3.40.50.1820">
    <property type="entry name" value="alpha/beta hydrolase"/>
    <property type="match status" value="3"/>
</dbReference>
<evidence type="ECO:0000259" key="5">
    <source>
        <dbReference type="Pfam" id="PF00135"/>
    </source>
</evidence>
<evidence type="ECO:0000256" key="2">
    <source>
        <dbReference type="ARBA" id="ARBA00010515"/>
    </source>
</evidence>
<dbReference type="PROSITE" id="PS00122">
    <property type="entry name" value="CARBOXYLESTERASE_B_1"/>
    <property type="match status" value="2"/>
</dbReference>
<protein>
    <recommendedName>
        <fullName evidence="5">Carboxylesterase type B domain-containing protein</fullName>
    </recommendedName>
</protein>